<dbReference type="EMBL" id="LCPB01000003">
    <property type="protein sequence ID" value="KKU90388.1"/>
    <property type="molecule type" value="Genomic_DNA"/>
</dbReference>
<dbReference type="Gene3D" id="1.10.10.10">
    <property type="entry name" value="Winged helix-like DNA-binding domain superfamily/Winged helix DNA-binding domain"/>
    <property type="match status" value="1"/>
</dbReference>
<dbReference type="InterPro" id="IPR051797">
    <property type="entry name" value="TrmB-like"/>
</dbReference>
<gene>
    <name evidence="2" type="ORF">UY19_C0003G0043</name>
</gene>
<proteinExistence type="predicted"/>
<dbReference type="SUPFAM" id="SSF46785">
    <property type="entry name" value="Winged helix' DNA-binding domain"/>
    <property type="match status" value="1"/>
</dbReference>
<organism evidence="2 3">
    <name type="scientific">Candidatus Wolfebacteria bacterium GW2011_GWA2_47_9b</name>
    <dbReference type="NCBI Taxonomy" id="1619005"/>
    <lineage>
        <taxon>Bacteria</taxon>
        <taxon>Candidatus Wolfeibacteriota</taxon>
    </lineage>
</organism>
<dbReference type="CDD" id="cd00090">
    <property type="entry name" value="HTH_ARSR"/>
    <property type="match status" value="1"/>
</dbReference>
<name>A0A0G1WJ85_9BACT</name>
<feature type="domain" description="Transcription regulator TrmB N-terminal" evidence="1">
    <location>
        <begin position="9"/>
        <end position="76"/>
    </location>
</feature>
<dbReference type="Proteomes" id="UP000033882">
    <property type="component" value="Unassembled WGS sequence"/>
</dbReference>
<dbReference type="PANTHER" id="PTHR34293">
    <property type="entry name" value="HTH-TYPE TRANSCRIPTIONAL REGULATOR TRMBL2"/>
    <property type="match status" value="1"/>
</dbReference>
<dbReference type="InterPro" id="IPR011991">
    <property type="entry name" value="ArsR-like_HTH"/>
</dbReference>
<dbReference type="InterPro" id="IPR002831">
    <property type="entry name" value="Tscrpt_reg_TrmB_N"/>
</dbReference>
<dbReference type="InterPro" id="IPR036390">
    <property type="entry name" value="WH_DNA-bd_sf"/>
</dbReference>
<evidence type="ECO:0000259" key="1">
    <source>
        <dbReference type="Pfam" id="PF01978"/>
    </source>
</evidence>
<dbReference type="InterPro" id="IPR036388">
    <property type="entry name" value="WH-like_DNA-bd_sf"/>
</dbReference>
<protein>
    <submittedName>
        <fullName evidence="2">Transcriptional regulator, TrmB</fullName>
    </submittedName>
</protein>
<sequence length="243" mass="27766">MESPISSILKEFGLEPKEVAIYLAVLRLGKATISEIARESKVKRTTIYEHADRLTKENLFHKTAKGRQVFYVAEDPAKLAKILERKHKRLATIMPDLQKIYASSTHRPRMRYYEGIEGLRTIYLEMTSTSQVMYSIFSTEKFLTLFSEKDSDIFITNLYEHGGEIKDLIEHNAAAKKYASNALYKKIGKAKTLPEQFDVPVDLMVAGDKVSMISYANLVGVIIENPEIAELQRTLIKFIRRSV</sequence>
<dbReference type="AlphaFoldDB" id="A0A0G1WJ85"/>
<dbReference type="Pfam" id="PF01978">
    <property type="entry name" value="TrmB"/>
    <property type="match status" value="1"/>
</dbReference>
<dbReference type="PANTHER" id="PTHR34293:SF1">
    <property type="entry name" value="HTH-TYPE TRANSCRIPTIONAL REGULATOR TRMBL2"/>
    <property type="match status" value="1"/>
</dbReference>
<accession>A0A0G1WJ85</accession>
<reference evidence="2 3" key="1">
    <citation type="journal article" date="2015" name="Nature">
        <title>rRNA introns, odd ribosomes, and small enigmatic genomes across a large radiation of phyla.</title>
        <authorList>
            <person name="Brown C.T."/>
            <person name="Hug L.A."/>
            <person name="Thomas B.C."/>
            <person name="Sharon I."/>
            <person name="Castelle C.J."/>
            <person name="Singh A."/>
            <person name="Wilkins M.J."/>
            <person name="Williams K.H."/>
            <person name="Banfield J.F."/>
        </authorList>
    </citation>
    <scope>NUCLEOTIDE SEQUENCE [LARGE SCALE GENOMIC DNA]</scope>
</reference>
<evidence type="ECO:0000313" key="3">
    <source>
        <dbReference type="Proteomes" id="UP000033882"/>
    </source>
</evidence>
<evidence type="ECO:0000313" key="2">
    <source>
        <dbReference type="EMBL" id="KKU90388.1"/>
    </source>
</evidence>
<comment type="caution">
    <text evidence="2">The sequence shown here is derived from an EMBL/GenBank/DDBJ whole genome shotgun (WGS) entry which is preliminary data.</text>
</comment>